<evidence type="ECO:0000256" key="1">
    <source>
        <dbReference type="SAM" id="MobiDB-lite"/>
    </source>
</evidence>
<proteinExistence type="predicted"/>
<feature type="region of interest" description="Disordered" evidence="1">
    <location>
        <begin position="201"/>
        <end position="220"/>
    </location>
</feature>
<dbReference type="AlphaFoldDB" id="A0A813T7N2"/>
<keyword evidence="2" id="KW-0812">Transmembrane</keyword>
<protein>
    <submittedName>
        <fullName evidence="3">Uncharacterized protein</fullName>
    </submittedName>
</protein>
<reference evidence="3" key="1">
    <citation type="submission" date="2021-02" db="EMBL/GenBank/DDBJ databases">
        <authorList>
            <person name="Nowell W R."/>
        </authorList>
    </citation>
    <scope>NUCLEOTIDE SEQUENCE</scope>
</reference>
<dbReference type="Proteomes" id="UP000663882">
    <property type="component" value="Unassembled WGS sequence"/>
</dbReference>
<evidence type="ECO:0000256" key="2">
    <source>
        <dbReference type="SAM" id="Phobius"/>
    </source>
</evidence>
<organism evidence="3 4">
    <name type="scientific">Rotaria sordida</name>
    <dbReference type="NCBI Taxonomy" id="392033"/>
    <lineage>
        <taxon>Eukaryota</taxon>
        <taxon>Metazoa</taxon>
        <taxon>Spiralia</taxon>
        <taxon>Gnathifera</taxon>
        <taxon>Rotifera</taxon>
        <taxon>Eurotatoria</taxon>
        <taxon>Bdelloidea</taxon>
        <taxon>Philodinida</taxon>
        <taxon>Philodinidae</taxon>
        <taxon>Rotaria</taxon>
    </lineage>
</organism>
<gene>
    <name evidence="3" type="ORF">RFH988_LOCUS4415</name>
</gene>
<keyword evidence="2" id="KW-0472">Membrane</keyword>
<dbReference type="EMBL" id="CAJNOO010000114">
    <property type="protein sequence ID" value="CAF0810716.1"/>
    <property type="molecule type" value="Genomic_DNA"/>
</dbReference>
<comment type="caution">
    <text evidence="3">The sequence shown here is derived from an EMBL/GenBank/DDBJ whole genome shotgun (WGS) entry which is preliminary data.</text>
</comment>
<evidence type="ECO:0000313" key="3">
    <source>
        <dbReference type="EMBL" id="CAF0810716.1"/>
    </source>
</evidence>
<sequence>MEYCSSQCFNRVLYAVLVGISPIVICLLLIGLTRIILHCLESAYYRRQKVYDRRRSPSVFYQGDRPTLLYTPVSIAELQRIIQGEYQSQQPTESSLSISNNDDDTLTPSKFVKSILSRHESPPSPPLSSTIANLIIRRNAINTIPFTAIFATVSTPSSPTLDMIDEQKIRRSNFTSIKHESAERTPLTTTDNDNYHVIRHDSSQSEPVETDPLFRPPMRTTSSTTTIVMEEPREFYSTQSIPFSLN</sequence>
<name>A0A813T7N2_9BILA</name>
<feature type="transmembrane region" description="Helical" evidence="2">
    <location>
        <begin position="12"/>
        <end position="37"/>
    </location>
</feature>
<accession>A0A813T7N2</accession>
<keyword evidence="2" id="KW-1133">Transmembrane helix</keyword>
<evidence type="ECO:0000313" key="4">
    <source>
        <dbReference type="Proteomes" id="UP000663882"/>
    </source>
</evidence>
<dbReference type="OrthoDB" id="10019987at2759"/>